<gene>
    <name evidence="2" type="ORF">VNO77_04379</name>
</gene>
<evidence type="ECO:0000313" key="2">
    <source>
        <dbReference type="EMBL" id="KAK7362269.1"/>
    </source>
</evidence>
<dbReference type="InterPro" id="IPR022075">
    <property type="entry name" value="Symplekin_C"/>
</dbReference>
<accession>A0AAN9R907</accession>
<dbReference type="Proteomes" id="UP001367508">
    <property type="component" value="Unassembled WGS sequence"/>
</dbReference>
<dbReference type="AlphaFoldDB" id="A0AAN9R907"/>
<dbReference type="Pfam" id="PF12295">
    <property type="entry name" value="Symplekin_C"/>
    <property type="match status" value="1"/>
</dbReference>
<reference evidence="2 3" key="1">
    <citation type="submission" date="2024-01" db="EMBL/GenBank/DDBJ databases">
        <title>The genomes of 5 underutilized Papilionoideae crops provide insights into root nodulation and disease resistanc.</title>
        <authorList>
            <person name="Jiang F."/>
        </authorList>
    </citation>
    <scope>NUCLEOTIDE SEQUENCE [LARGE SCALE GENOMIC DNA]</scope>
    <source>
        <strain evidence="2">LVBAO_FW01</strain>
        <tissue evidence="2">Leaves</tissue>
    </source>
</reference>
<sequence>MSSNLPRYVQKKRRHLEHLDFLGPDACNVCFAHKQTFTTEVIAKVLNQLVEQISPPLLFMYTILQAMVLSQN</sequence>
<evidence type="ECO:0000259" key="1">
    <source>
        <dbReference type="Pfam" id="PF12295"/>
    </source>
</evidence>
<protein>
    <recommendedName>
        <fullName evidence="1">Symplekin C-terminal domain-containing protein</fullName>
    </recommendedName>
</protein>
<dbReference type="EMBL" id="JAYMYQ010000001">
    <property type="protein sequence ID" value="KAK7362269.1"/>
    <property type="molecule type" value="Genomic_DNA"/>
</dbReference>
<dbReference type="PANTHER" id="PTHR47184">
    <property type="entry name" value="PHOSPHATIDYLINOSITOL 3-AND 4-KINASE FAMILY PROTEIN-RELATED"/>
    <property type="match status" value="1"/>
</dbReference>
<feature type="domain" description="Symplekin C-terminal" evidence="1">
    <location>
        <begin position="25"/>
        <end position="67"/>
    </location>
</feature>
<proteinExistence type="predicted"/>
<keyword evidence="3" id="KW-1185">Reference proteome</keyword>
<evidence type="ECO:0000313" key="3">
    <source>
        <dbReference type="Proteomes" id="UP001367508"/>
    </source>
</evidence>
<name>A0AAN9R907_CANGL</name>
<organism evidence="2 3">
    <name type="scientific">Canavalia gladiata</name>
    <name type="common">Sword bean</name>
    <name type="synonym">Dolichos gladiatus</name>
    <dbReference type="NCBI Taxonomy" id="3824"/>
    <lineage>
        <taxon>Eukaryota</taxon>
        <taxon>Viridiplantae</taxon>
        <taxon>Streptophyta</taxon>
        <taxon>Embryophyta</taxon>
        <taxon>Tracheophyta</taxon>
        <taxon>Spermatophyta</taxon>
        <taxon>Magnoliopsida</taxon>
        <taxon>eudicotyledons</taxon>
        <taxon>Gunneridae</taxon>
        <taxon>Pentapetalae</taxon>
        <taxon>rosids</taxon>
        <taxon>fabids</taxon>
        <taxon>Fabales</taxon>
        <taxon>Fabaceae</taxon>
        <taxon>Papilionoideae</taxon>
        <taxon>50 kb inversion clade</taxon>
        <taxon>NPAAA clade</taxon>
        <taxon>indigoferoid/millettioid clade</taxon>
        <taxon>Phaseoleae</taxon>
        <taxon>Canavalia</taxon>
    </lineage>
</organism>
<dbReference type="PANTHER" id="PTHR47184:SF2">
    <property type="entry name" value="SYMPLEKIN"/>
    <property type="match status" value="1"/>
</dbReference>
<comment type="caution">
    <text evidence="2">The sequence shown here is derived from an EMBL/GenBank/DDBJ whole genome shotgun (WGS) entry which is preliminary data.</text>
</comment>